<keyword evidence="1" id="KW-0472">Membrane</keyword>
<gene>
    <name evidence="2" type="ORF">PFISCL1PPCAC_5058</name>
</gene>
<comment type="caution">
    <text evidence="2">The sequence shown here is derived from an EMBL/GenBank/DDBJ whole genome shotgun (WGS) entry which is preliminary data.</text>
</comment>
<dbReference type="AlphaFoldDB" id="A0AAV5V4T8"/>
<dbReference type="Proteomes" id="UP001432322">
    <property type="component" value="Unassembled WGS sequence"/>
</dbReference>
<keyword evidence="1" id="KW-1133">Transmembrane helix</keyword>
<organism evidence="2 3">
    <name type="scientific">Pristionchus fissidentatus</name>
    <dbReference type="NCBI Taxonomy" id="1538716"/>
    <lineage>
        <taxon>Eukaryota</taxon>
        <taxon>Metazoa</taxon>
        <taxon>Ecdysozoa</taxon>
        <taxon>Nematoda</taxon>
        <taxon>Chromadorea</taxon>
        <taxon>Rhabditida</taxon>
        <taxon>Rhabditina</taxon>
        <taxon>Diplogasteromorpha</taxon>
        <taxon>Diplogasteroidea</taxon>
        <taxon>Neodiplogasteridae</taxon>
        <taxon>Pristionchus</taxon>
    </lineage>
</organism>
<feature type="non-terminal residue" evidence="2">
    <location>
        <position position="1"/>
    </location>
</feature>
<sequence>LSQSLFSMDPIVYFNPGWHDFALVTIRCSVIGCALSVVIIAALLRSKDGVSRRKVDVIPLLLTTLIIDLLHAALVTWYYHTVPERVELDDYDRPNNLVYTSILQCTVVLNYLGLAWRLVACLEV</sequence>
<accession>A0AAV5V4T8</accession>
<feature type="transmembrane region" description="Helical" evidence="1">
    <location>
        <begin position="99"/>
        <end position="119"/>
    </location>
</feature>
<evidence type="ECO:0000313" key="3">
    <source>
        <dbReference type="Proteomes" id="UP001432322"/>
    </source>
</evidence>
<feature type="transmembrane region" description="Helical" evidence="1">
    <location>
        <begin position="57"/>
        <end position="79"/>
    </location>
</feature>
<keyword evidence="3" id="KW-1185">Reference proteome</keyword>
<protein>
    <submittedName>
        <fullName evidence="2">Uncharacterized protein</fullName>
    </submittedName>
</protein>
<proteinExistence type="predicted"/>
<evidence type="ECO:0000256" key="1">
    <source>
        <dbReference type="SAM" id="Phobius"/>
    </source>
</evidence>
<keyword evidence="1" id="KW-0812">Transmembrane</keyword>
<reference evidence="2" key="1">
    <citation type="submission" date="2023-10" db="EMBL/GenBank/DDBJ databases">
        <title>Genome assembly of Pristionchus species.</title>
        <authorList>
            <person name="Yoshida K."/>
            <person name="Sommer R.J."/>
        </authorList>
    </citation>
    <scope>NUCLEOTIDE SEQUENCE</scope>
    <source>
        <strain evidence="2">RS5133</strain>
    </source>
</reference>
<feature type="transmembrane region" description="Helical" evidence="1">
    <location>
        <begin position="20"/>
        <end position="45"/>
    </location>
</feature>
<feature type="non-terminal residue" evidence="2">
    <location>
        <position position="124"/>
    </location>
</feature>
<name>A0AAV5V4T8_9BILA</name>
<dbReference type="EMBL" id="BTSY01000002">
    <property type="protein sequence ID" value="GMT13761.1"/>
    <property type="molecule type" value="Genomic_DNA"/>
</dbReference>
<evidence type="ECO:0000313" key="2">
    <source>
        <dbReference type="EMBL" id="GMT13761.1"/>
    </source>
</evidence>